<comment type="function">
    <text evidence="8">The phosphoenolpyruvate-dependent sugar phosphotransferase system (PTS), a major carbohydrate active -transport system, catalyzes the phosphorylation of incoming sugar substrates concomitant with their translocation across the cell membrane.</text>
</comment>
<evidence type="ECO:0000256" key="3">
    <source>
        <dbReference type="ARBA" id="ARBA00022475"/>
    </source>
</evidence>
<keyword evidence="11" id="KW-0614">Plasmid</keyword>
<dbReference type="AlphaFoldDB" id="A0A2Z5Y4K6"/>
<evidence type="ECO:0000256" key="5">
    <source>
        <dbReference type="ARBA" id="ARBA00022692"/>
    </source>
</evidence>
<dbReference type="PROSITE" id="PS51105">
    <property type="entry name" value="PTS_EIIC_TYPE_3"/>
    <property type="match status" value="1"/>
</dbReference>
<dbReference type="GO" id="GO:0009401">
    <property type="term" value="P:phosphoenolpyruvate-dependent sugar phosphotransferase system"/>
    <property type="evidence" value="ECO:0007669"/>
    <property type="project" value="InterPro"/>
</dbReference>
<keyword evidence="6 9" id="KW-1133">Transmembrane helix</keyword>
<evidence type="ECO:0000259" key="10">
    <source>
        <dbReference type="PROSITE" id="PS51105"/>
    </source>
</evidence>
<organism evidence="11 12">
    <name type="scientific">Melissococcus plutonius</name>
    <dbReference type="NCBI Taxonomy" id="33970"/>
    <lineage>
        <taxon>Bacteria</taxon>
        <taxon>Bacillati</taxon>
        <taxon>Bacillota</taxon>
        <taxon>Bacilli</taxon>
        <taxon>Lactobacillales</taxon>
        <taxon>Enterococcaceae</taxon>
        <taxon>Melissococcus</taxon>
    </lineage>
</organism>
<evidence type="ECO:0000256" key="9">
    <source>
        <dbReference type="SAM" id="Phobius"/>
    </source>
</evidence>
<feature type="transmembrane region" description="Helical" evidence="9">
    <location>
        <begin position="34"/>
        <end position="54"/>
    </location>
</feature>
<proteinExistence type="predicted"/>
<evidence type="ECO:0000313" key="11">
    <source>
        <dbReference type="EMBL" id="BBC61797.1"/>
    </source>
</evidence>
<evidence type="ECO:0000256" key="2">
    <source>
        <dbReference type="ARBA" id="ARBA00022448"/>
    </source>
</evidence>
<gene>
    <name evidence="11" type="ORF">DAT561_p1095</name>
</gene>
<sequence>MKLMDRFQHLLEKTLVPFSNKLGQNKIMQSISEGMILTLPVTIGASVFSILANFPVKGISDWFQSTGITHSMNAIVNGSTNILAVFIVFAIAYSYGKRSNANGIVSGFLSLGSFFMLAPQSVGKGKQAVNAFAMNSLGSEGIIVAIILAIIISVFYVKLSHVKKLTIKLPDSVPTMVSQSLEPLIIGIIIFSFVLLVRLIFDFSSYGTLFECINQLIAQPLVHIGGSVPAILFIFILSNVLFLFGIHPAAIQAAIMPVIISMMVSSGPAFQAGKQIPHLESLVVYSFVNNDAAGGTLSLLIFGLFVGKSKRYREFFKISLIPNIFNINEPVIFGLPVVLNPIMFLPFILSSFVSGSVAFLAVKIGFITNYNPMIGLGMPWTLPKVIGSVFTIGWQGPIVWFVNFLLLGILYYPFFKILDKQAVEAEKEQG</sequence>
<feature type="transmembrane region" description="Helical" evidence="9">
    <location>
        <begin position="251"/>
        <end position="270"/>
    </location>
</feature>
<dbReference type="NCBIfam" id="TIGR00410">
    <property type="entry name" value="lacE"/>
    <property type="match status" value="1"/>
</dbReference>
<dbReference type="GeneID" id="39499655"/>
<evidence type="ECO:0000256" key="6">
    <source>
        <dbReference type="ARBA" id="ARBA00022989"/>
    </source>
</evidence>
<feature type="transmembrane region" description="Helical" evidence="9">
    <location>
        <begin position="282"/>
        <end position="306"/>
    </location>
</feature>
<dbReference type="InterPro" id="IPR051088">
    <property type="entry name" value="PTS_Sugar-EIIC/EIIB"/>
</dbReference>
<dbReference type="PANTHER" id="PTHR33989">
    <property type="match status" value="1"/>
</dbReference>
<dbReference type="PIRSF" id="PIRSF006351">
    <property type="entry name" value="PTS_EIIC-Cellobiose"/>
    <property type="match status" value="1"/>
</dbReference>
<reference evidence="11 12" key="1">
    <citation type="submission" date="2018-01" db="EMBL/GenBank/DDBJ databases">
        <title>Whole genome sequence of Melissococcus plutonius DAT561.</title>
        <authorList>
            <person name="Okumura K."/>
            <person name="Takamatsu D."/>
            <person name="Okura M."/>
        </authorList>
    </citation>
    <scope>NUCLEOTIDE SEQUENCE [LARGE SCALE GENOMIC DNA]</scope>
    <source>
        <strain evidence="11 12">DAT561</strain>
        <plasmid evidence="12">pmp1 dat561 dna</plasmid>
    </source>
</reference>
<dbReference type="InterPro" id="IPR004796">
    <property type="entry name" value="PTS_IIC_cello"/>
</dbReference>
<feature type="transmembrane region" description="Helical" evidence="9">
    <location>
        <begin position="180"/>
        <end position="201"/>
    </location>
</feature>
<feature type="transmembrane region" description="Helical" evidence="9">
    <location>
        <begin position="103"/>
        <end position="122"/>
    </location>
</feature>
<geneLocation type="plasmid" evidence="12">
    <name>pmp1 dat561 dna</name>
</geneLocation>
<keyword evidence="7 8" id="KW-0472">Membrane</keyword>
<feature type="transmembrane region" description="Helical" evidence="9">
    <location>
        <begin position="221"/>
        <end position="244"/>
    </location>
</feature>
<feature type="transmembrane region" description="Helical" evidence="9">
    <location>
        <begin position="74"/>
        <end position="96"/>
    </location>
</feature>
<dbReference type="GO" id="GO:0008982">
    <property type="term" value="F:protein-N(PI)-phosphohistidine-sugar phosphotransferase activity"/>
    <property type="evidence" value="ECO:0007669"/>
    <property type="project" value="UniProtKB-UniRule"/>
</dbReference>
<dbReference type="InterPro" id="IPR003352">
    <property type="entry name" value="PTS_EIIC"/>
</dbReference>
<dbReference type="Proteomes" id="UP000269226">
    <property type="component" value="Plasmid pMP1"/>
</dbReference>
<feature type="domain" description="PTS EIIC type-3" evidence="10">
    <location>
        <begin position="11"/>
        <end position="414"/>
    </location>
</feature>
<keyword evidence="4 8" id="KW-0762">Sugar transport</keyword>
<evidence type="ECO:0000313" key="12">
    <source>
        <dbReference type="Proteomes" id="UP000269226"/>
    </source>
</evidence>
<dbReference type="EMBL" id="AP018493">
    <property type="protein sequence ID" value="BBC61797.1"/>
    <property type="molecule type" value="Genomic_DNA"/>
</dbReference>
<evidence type="ECO:0000256" key="8">
    <source>
        <dbReference type="PIRNR" id="PIRNR006351"/>
    </source>
</evidence>
<evidence type="ECO:0000256" key="1">
    <source>
        <dbReference type="ARBA" id="ARBA00004651"/>
    </source>
</evidence>
<feature type="transmembrane region" description="Helical" evidence="9">
    <location>
        <begin position="142"/>
        <end position="159"/>
    </location>
</feature>
<evidence type="ECO:0000256" key="7">
    <source>
        <dbReference type="ARBA" id="ARBA00023136"/>
    </source>
</evidence>
<keyword evidence="3 8" id="KW-1003">Cell membrane</keyword>
<dbReference type="GO" id="GO:1901264">
    <property type="term" value="P:carbohydrate derivative transport"/>
    <property type="evidence" value="ECO:0007669"/>
    <property type="project" value="TreeGrafter"/>
</dbReference>
<accession>A0A2Z5Y4K6</accession>
<comment type="subcellular location">
    <subcellularLocation>
        <location evidence="1">Cell membrane</location>
        <topology evidence="1">Multi-pass membrane protein</topology>
    </subcellularLocation>
</comment>
<keyword evidence="2 8" id="KW-0813">Transport</keyword>
<dbReference type="Pfam" id="PF02378">
    <property type="entry name" value="PTS_EIIC"/>
    <property type="match status" value="1"/>
</dbReference>
<keyword evidence="11" id="KW-0808">Transferase</keyword>
<dbReference type="PANTHER" id="PTHR33989:SF4">
    <property type="entry name" value="PTS SYSTEM N,N'-DIACETYLCHITOBIOSE-SPECIFIC EIIC COMPONENT"/>
    <property type="match status" value="1"/>
</dbReference>
<dbReference type="GO" id="GO:0005886">
    <property type="term" value="C:plasma membrane"/>
    <property type="evidence" value="ECO:0007669"/>
    <property type="project" value="UniProtKB-SubCell"/>
</dbReference>
<protein>
    <recommendedName>
        <fullName evidence="8">Permease IIC component</fullName>
    </recommendedName>
</protein>
<dbReference type="RefSeq" id="WP_014868569.1">
    <property type="nucleotide sequence ID" value="NZ_AP018493.1"/>
</dbReference>
<keyword evidence="5 9" id="KW-0812">Transmembrane</keyword>
<dbReference type="InterPro" id="IPR004501">
    <property type="entry name" value="PTS_EIIC_3"/>
</dbReference>
<feature type="transmembrane region" description="Helical" evidence="9">
    <location>
        <begin position="398"/>
        <end position="415"/>
    </location>
</feature>
<name>A0A2Z5Y4K6_9ENTE</name>
<evidence type="ECO:0000256" key="4">
    <source>
        <dbReference type="ARBA" id="ARBA00022597"/>
    </source>
</evidence>